<dbReference type="EMBL" id="CP001751">
    <property type="protein sequence ID" value="ADE38283.1"/>
    <property type="molecule type" value="Genomic_DNA"/>
</dbReference>
<evidence type="ECO:0008006" key="3">
    <source>
        <dbReference type="Google" id="ProtNLM"/>
    </source>
</evidence>
<evidence type="ECO:0000313" key="2">
    <source>
        <dbReference type="Proteomes" id="UP000007460"/>
    </source>
</evidence>
<dbReference type="AlphaFoldDB" id="D5BNL6"/>
<name>D5BNL6_PUNMI</name>
<dbReference type="STRING" id="488538.SAR116_0040"/>
<dbReference type="eggNOG" id="COG5485">
    <property type="taxonomic scope" value="Bacteria"/>
</dbReference>
<proteinExistence type="predicted"/>
<dbReference type="Pfam" id="PF07366">
    <property type="entry name" value="SnoaL"/>
    <property type="match status" value="2"/>
</dbReference>
<dbReference type="HOGENOM" id="CLU_785006_0_0_5"/>
<dbReference type="InterPro" id="IPR009959">
    <property type="entry name" value="Cyclase_SnoaL-like"/>
</dbReference>
<dbReference type="Proteomes" id="UP000007460">
    <property type="component" value="Chromosome"/>
</dbReference>
<organism evidence="1 2">
    <name type="scientific">Puniceispirillum marinum (strain IMCC1322)</name>
    <dbReference type="NCBI Taxonomy" id="488538"/>
    <lineage>
        <taxon>Bacteria</taxon>
        <taxon>Pseudomonadati</taxon>
        <taxon>Pseudomonadota</taxon>
        <taxon>Alphaproteobacteria</taxon>
        <taxon>Candidatus Puniceispirillales</taxon>
        <taxon>Candidatus Puniceispirillaceae</taxon>
        <taxon>Candidatus Puniceispirillum</taxon>
    </lineage>
</organism>
<gene>
    <name evidence="1" type="ordered locus">SAR116_0040</name>
</gene>
<evidence type="ECO:0000313" key="1">
    <source>
        <dbReference type="EMBL" id="ADE38283.1"/>
    </source>
</evidence>
<dbReference type="PANTHER" id="PTHR38436:SF1">
    <property type="entry name" value="ESTER CYCLASE"/>
    <property type="match status" value="1"/>
</dbReference>
<dbReference type="PANTHER" id="PTHR38436">
    <property type="entry name" value="POLYKETIDE CYCLASE SNOAL-LIKE DOMAIN"/>
    <property type="match status" value="1"/>
</dbReference>
<dbReference type="GO" id="GO:0030638">
    <property type="term" value="P:polyketide metabolic process"/>
    <property type="evidence" value="ECO:0007669"/>
    <property type="project" value="InterPro"/>
</dbReference>
<dbReference type="RefSeq" id="WP_013044913.1">
    <property type="nucleotide sequence ID" value="NC_014010.1"/>
</dbReference>
<accession>D5BNL6</accession>
<dbReference type="Gene3D" id="3.10.450.50">
    <property type="match status" value="2"/>
</dbReference>
<dbReference type="KEGG" id="apb:SAR116_0040"/>
<dbReference type="OrthoDB" id="1948945at2"/>
<sequence>MTSQHALNKQHITPLRKAMYDFTPAGVRAEIVALFAPDAAVHLAHPFETLAGPDGLIEQALMPLYQAFPDLERRDFLVMAGAATDDDGSSDWVGCCGYYTGTFMAPFLDIPPTGHQASMRFHEFFRFENGKVVEMQALWDIPEVMMQAGVWPMSPSMGREWLVPAPATADGLFLPPWQRDTADASIQLVLDMLSGLGKFAEAGAAAMELERFWHPHFSWYGPAGIGTGRGVSGFRNWHQMPFLAGMPDRGSGPGKRYFFGDNDYVAVTAWPGMAMTMSGDGFLGIVPAKQKITMRSLDFWRCENGLIRENWVLVDLLHVYNQLGVDVLARMRAMTSANPYGPNRRFFEIKPS</sequence>
<dbReference type="InterPro" id="IPR032710">
    <property type="entry name" value="NTF2-like_dom_sf"/>
</dbReference>
<dbReference type="SUPFAM" id="SSF54427">
    <property type="entry name" value="NTF2-like"/>
    <property type="match status" value="2"/>
</dbReference>
<keyword evidence="2" id="KW-1185">Reference proteome</keyword>
<protein>
    <recommendedName>
        <fullName evidence="3">Polyketide cyclase</fullName>
    </recommendedName>
</protein>
<reference evidence="1 2" key="1">
    <citation type="journal article" date="2010" name="J. Bacteriol.">
        <title>Complete genome sequence of "Candidatus Puniceispirillum marinum" IMCC1322, a representative of the SAR116 clade in the Alphaproteobacteria.</title>
        <authorList>
            <person name="Oh H.M."/>
            <person name="Kwon K.K."/>
            <person name="Kang I."/>
            <person name="Kang S.G."/>
            <person name="Lee J.H."/>
            <person name="Kim S.J."/>
            <person name="Cho J.C."/>
        </authorList>
    </citation>
    <scope>NUCLEOTIDE SEQUENCE [LARGE SCALE GENOMIC DNA]</scope>
    <source>
        <strain evidence="1 2">IMCC1322</strain>
    </source>
</reference>